<accession>A0A8T5USF4</accession>
<evidence type="ECO:0000313" key="1">
    <source>
        <dbReference type="EMBL" id="MBZ2166708.1"/>
    </source>
</evidence>
<evidence type="ECO:0000313" key="2">
    <source>
        <dbReference type="Proteomes" id="UP000825933"/>
    </source>
</evidence>
<proteinExistence type="predicted"/>
<comment type="caution">
    <text evidence="1">The sequence shown here is derived from an EMBL/GenBank/DDBJ whole genome shotgun (WGS) entry which is preliminary data.</text>
</comment>
<dbReference type="RefSeq" id="WP_223792252.1">
    <property type="nucleotide sequence ID" value="NZ_JAIOUQ010000014.1"/>
</dbReference>
<organism evidence="1 2">
    <name type="scientific">Methanobacterium spitsbergense</name>
    <dbReference type="NCBI Taxonomy" id="2874285"/>
    <lineage>
        <taxon>Archaea</taxon>
        <taxon>Methanobacteriati</taxon>
        <taxon>Methanobacteriota</taxon>
        <taxon>Methanomada group</taxon>
        <taxon>Methanobacteria</taxon>
        <taxon>Methanobacteriales</taxon>
        <taxon>Methanobacteriaceae</taxon>
        <taxon>Methanobacterium</taxon>
    </lineage>
</organism>
<reference evidence="2" key="1">
    <citation type="journal article" date="2022" name="Microbiol. Resour. Announc.">
        <title>Draft Genome Sequence of a Methanogenic Archaeon from West Spitsbergen Permafrost.</title>
        <authorList>
            <person name="Trubitsyn V."/>
            <person name="Rivkina E."/>
            <person name="Shcherbakova V."/>
        </authorList>
    </citation>
    <scope>NUCLEOTIDE SEQUENCE [LARGE SCALE GENOMIC DNA]</scope>
    <source>
        <strain evidence="2">VT</strain>
    </source>
</reference>
<keyword evidence="2" id="KW-1185">Reference proteome</keyword>
<protein>
    <submittedName>
        <fullName evidence="1">Uncharacterized protein</fullName>
    </submittedName>
</protein>
<dbReference type="EMBL" id="JAIOUQ010000014">
    <property type="protein sequence ID" value="MBZ2166708.1"/>
    <property type="molecule type" value="Genomic_DNA"/>
</dbReference>
<gene>
    <name evidence="1" type="ORF">K8N75_11740</name>
</gene>
<name>A0A8T5USF4_9EURY</name>
<dbReference type="AlphaFoldDB" id="A0A8T5USF4"/>
<dbReference type="Proteomes" id="UP000825933">
    <property type="component" value="Unassembled WGS sequence"/>
</dbReference>
<sequence length="59" mass="6591">MELKYILIFLLALIALVSFNGASATDDFVINDFIVPIDYNSSVQAIETFYVQDPSGMKK</sequence>